<protein>
    <submittedName>
        <fullName evidence="2">Uncharacterized protein</fullName>
    </submittedName>
</protein>
<accession>A0A8S5SQ03</accession>
<organism evidence="2">
    <name type="scientific">Phage sp. ctPjm15</name>
    <dbReference type="NCBI Taxonomy" id="2828006"/>
    <lineage>
        <taxon>Viruses</taxon>
    </lineage>
</organism>
<keyword evidence="1" id="KW-0812">Transmembrane</keyword>
<reference evidence="2" key="1">
    <citation type="journal article" date="2021" name="Proc. Natl. Acad. Sci. U.S.A.">
        <title>A Catalog of Tens of Thousands of Viruses from Human Metagenomes Reveals Hidden Associations with Chronic Diseases.</title>
        <authorList>
            <person name="Tisza M.J."/>
            <person name="Buck C.B."/>
        </authorList>
    </citation>
    <scope>NUCLEOTIDE SEQUENCE</scope>
    <source>
        <strain evidence="2">CtPjm15</strain>
    </source>
</reference>
<keyword evidence="1" id="KW-1133">Transmembrane helix</keyword>
<evidence type="ECO:0000313" key="2">
    <source>
        <dbReference type="EMBL" id="DAF53008.1"/>
    </source>
</evidence>
<proteinExistence type="predicted"/>
<evidence type="ECO:0000256" key="1">
    <source>
        <dbReference type="SAM" id="Phobius"/>
    </source>
</evidence>
<name>A0A8S5SQ03_9VIRU</name>
<dbReference type="EMBL" id="BK032645">
    <property type="protein sequence ID" value="DAF53008.1"/>
    <property type="molecule type" value="Genomic_DNA"/>
</dbReference>
<sequence>MGDKKGGDELNLITAIILLLVAILDLLKTLID</sequence>
<feature type="transmembrane region" description="Helical" evidence="1">
    <location>
        <begin position="12"/>
        <end position="31"/>
    </location>
</feature>
<keyword evidence="1" id="KW-0472">Membrane</keyword>